<comment type="caution">
    <text evidence="2">The sequence shown here is derived from an EMBL/GenBank/DDBJ whole genome shotgun (WGS) entry which is preliminary data.</text>
</comment>
<dbReference type="AlphaFoldDB" id="A0AAV4C4R6"/>
<gene>
    <name evidence="2" type="ORF">PoB_005417500</name>
</gene>
<keyword evidence="3" id="KW-1185">Reference proteome</keyword>
<proteinExistence type="predicted"/>
<evidence type="ECO:0000313" key="2">
    <source>
        <dbReference type="EMBL" id="GFO27670.1"/>
    </source>
</evidence>
<protein>
    <recommendedName>
        <fullName evidence="4">Protein GRINL1A</fullName>
    </recommendedName>
</protein>
<name>A0AAV4C4R6_9GAST</name>
<organism evidence="2 3">
    <name type="scientific">Plakobranchus ocellatus</name>
    <dbReference type="NCBI Taxonomy" id="259542"/>
    <lineage>
        <taxon>Eukaryota</taxon>
        <taxon>Metazoa</taxon>
        <taxon>Spiralia</taxon>
        <taxon>Lophotrochozoa</taxon>
        <taxon>Mollusca</taxon>
        <taxon>Gastropoda</taxon>
        <taxon>Heterobranchia</taxon>
        <taxon>Euthyneura</taxon>
        <taxon>Panpulmonata</taxon>
        <taxon>Sacoglossa</taxon>
        <taxon>Placobranchoidea</taxon>
        <taxon>Plakobranchidae</taxon>
        <taxon>Plakobranchus</taxon>
    </lineage>
</organism>
<accession>A0AAV4C4R6</accession>
<feature type="region of interest" description="Disordered" evidence="1">
    <location>
        <begin position="115"/>
        <end position="175"/>
    </location>
</feature>
<evidence type="ECO:0000313" key="3">
    <source>
        <dbReference type="Proteomes" id="UP000735302"/>
    </source>
</evidence>
<dbReference type="Proteomes" id="UP000735302">
    <property type="component" value="Unassembled WGS sequence"/>
</dbReference>
<sequence length="253" mass="28575">MSADEYSKEPLRTYKDDITYQIVKANYKRNSFASSDHVIVSTGVDTLRNIEKSEKLLTSDLRRSQTALLTKLERLQKKQESLNIRDSPDLDKGLLQRRYSTPLVNFHRPISPIRKLRREHSTLSTAPVSRQKTGSSGSSGCDDDGDILDTSNLPSPRRDRCCRHSSGSTSPDMKEARRLSFVFQEETSKKALQKINALVDEHKRRATIAAGATHQFGLVPSVSDIARLREIAQRSISIVEEDTITYQNDDEPN</sequence>
<dbReference type="EMBL" id="BLXT01005946">
    <property type="protein sequence ID" value="GFO27670.1"/>
    <property type="molecule type" value="Genomic_DNA"/>
</dbReference>
<feature type="compositionally biased region" description="Polar residues" evidence="1">
    <location>
        <begin position="122"/>
        <end position="133"/>
    </location>
</feature>
<evidence type="ECO:0000256" key="1">
    <source>
        <dbReference type="SAM" id="MobiDB-lite"/>
    </source>
</evidence>
<reference evidence="2 3" key="1">
    <citation type="journal article" date="2021" name="Elife">
        <title>Chloroplast acquisition without the gene transfer in kleptoplastic sea slugs, Plakobranchus ocellatus.</title>
        <authorList>
            <person name="Maeda T."/>
            <person name="Takahashi S."/>
            <person name="Yoshida T."/>
            <person name="Shimamura S."/>
            <person name="Takaki Y."/>
            <person name="Nagai Y."/>
            <person name="Toyoda A."/>
            <person name="Suzuki Y."/>
            <person name="Arimoto A."/>
            <person name="Ishii H."/>
            <person name="Satoh N."/>
            <person name="Nishiyama T."/>
            <person name="Hasebe M."/>
            <person name="Maruyama T."/>
            <person name="Minagawa J."/>
            <person name="Obokata J."/>
            <person name="Shigenobu S."/>
        </authorList>
    </citation>
    <scope>NUCLEOTIDE SEQUENCE [LARGE SCALE GENOMIC DNA]</scope>
</reference>
<evidence type="ECO:0008006" key="4">
    <source>
        <dbReference type="Google" id="ProtNLM"/>
    </source>
</evidence>